<dbReference type="EMBL" id="RJVU01030023">
    <property type="protein sequence ID" value="ROL48454.1"/>
    <property type="molecule type" value="Genomic_DNA"/>
</dbReference>
<dbReference type="AlphaFoldDB" id="A0A3N0YQM3"/>
<dbReference type="InterPro" id="IPR040174">
    <property type="entry name" value="RNLS"/>
</dbReference>
<sequence>MGENQRKKLEAVSYSSRYALGLFYKADARINVPWAAKYVSNNPCIRFIAIDDKKRNLALKNCGPSVVVHTSVPFGIQHLEEENNAVQPIILEELKKVMPELPESDSIKCQKWRYSQTPGKDHMVMKQTLGLSLRSEDIEHLCGSAELAECKRVGQGPFRLHGREHNAYSHTYAHTCTHLCTCQFPVKHTEGMEQESVLQSFATSQFAEHKPAAHIRTHHMSKSLTPPDSNGWKDSSRVMTFNLL</sequence>
<dbReference type="PANTHER" id="PTHR23357:SF1">
    <property type="entry name" value="RENALASE"/>
    <property type="match status" value="1"/>
</dbReference>
<dbReference type="GO" id="GO:0016651">
    <property type="term" value="F:oxidoreductase activity, acting on NAD(P)H"/>
    <property type="evidence" value="ECO:0007669"/>
    <property type="project" value="InterPro"/>
</dbReference>
<comment type="caution">
    <text evidence="1">The sequence shown here is derived from an EMBL/GenBank/DDBJ whole genome shotgun (WGS) entry which is preliminary data.</text>
</comment>
<dbReference type="PANTHER" id="PTHR23357">
    <property type="entry name" value="RENALASE"/>
    <property type="match status" value="1"/>
</dbReference>
<gene>
    <name evidence="1" type="ORF">DPX16_22779</name>
</gene>
<evidence type="ECO:0000313" key="1">
    <source>
        <dbReference type="EMBL" id="ROL48454.1"/>
    </source>
</evidence>
<dbReference type="Gene3D" id="3.90.660.10">
    <property type="match status" value="1"/>
</dbReference>
<dbReference type="Proteomes" id="UP000281406">
    <property type="component" value="Unassembled WGS sequence"/>
</dbReference>
<protein>
    <submittedName>
        <fullName evidence="1">Renalase</fullName>
    </submittedName>
</protein>
<accession>A0A3N0YQM3</accession>
<name>A0A3N0YQM3_ANAGA</name>
<keyword evidence="2" id="KW-1185">Reference proteome</keyword>
<dbReference type="GO" id="GO:0005576">
    <property type="term" value="C:extracellular region"/>
    <property type="evidence" value="ECO:0007669"/>
    <property type="project" value="TreeGrafter"/>
</dbReference>
<dbReference type="OrthoDB" id="2161133at2759"/>
<evidence type="ECO:0000313" key="2">
    <source>
        <dbReference type="Proteomes" id="UP000281406"/>
    </source>
</evidence>
<reference evidence="1 2" key="1">
    <citation type="submission" date="2018-10" db="EMBL/GenBank/DDBJ databases">
        <title>Genome assembly for a Yunnan-Guizhou Plateau 3E fish, Anabarilius grahami (Regan), and its evolutionary and genetic applications.</title>
        <authorList>
            <person name="Jiang W."/>
        </authorList>
    </citation>
    <scope>NUCLEOTIDE SEQUENCE [LARGE SCALE GENOMIC DNA]</scope>
    <source>
        <strain evidence="1">AG-KIZ</strain>
        <tissue evidence="1">Muscle</tissue>
    </source>
</reference>
<proteinExistence type="predicted"/>
<organism evidence="1 2">
    <name type="scientific">Anabarilius grahami</name>
    <name type="common">Kanglang fish</name>
    <name type="synonym">Barilius grahami</name>
    <dbReference type="NCBI Taxonomy" id="495550"/>
    <lineage>
        <taxon>Eukaryota</taxon>
        <taxon>Metazoa</taxon>
        <taxon>Chordata</taxon>
        <taxon>Craniata</taxon>
        <taxon>Vertebrata</taxon>
        <taxon>Euteleostomi</taxon>
        <taxon>Actinopterygii</taxon>
        <taxon>Neopterygii</taxon>
        <taxon>Teleostei</taxon>
        <taxon>Ostariophysi</taxon>
        <taxon>Cypriniformes</taxon>
        <taxon>Xenocyprididae</taxon>
        <taxon>Xenocypridinae</taxon>
        <taxon>Xenocypridinae incertae sedis</taxon>
        <taxon>Anabarilius</taxon>
    </lineage>
</organism>